<evidence type="ECO:0000256" key="1">
    <source>
        <dbReference type="ARBA" id="ARBA00023125"/>
    </source>
</evidence>
<feature type="domain" description="HTH tetR-type" evidence="3">
    <location>
        <begin position="17"/>
        <end position="77"/>
    </location>
</feature>
<accession>A0A858BYK3</accession>
<evidence type="ECO:0000313" key="5">
    <source>
        <dbReference type="Proteomes" id="UP000466848"/>
    </source>
</evidence>
<dbReference type="PANTHER" id="PTHR43479:SF11">
    <property type="entry name" value="ACREF_ENVCD OPERON REPRESSOR-RELATED"/>
    <property type="match status" value="1"/>
</dbReference>
<evidence type="ECO:0000256" key="2">
    <source>
        <dbReference type="PROSITE-ProRule" id="PRU00335"/>
    </source>
</evidence>
<dbReference type="AlphaFoldDB" id="A0A858BYK3"/>
<feature type="DNA-binding region" description="H-T-H motif" evidence="2">
    <location>
        <begin position="40"/>
        <end position="59"/>
    </location>
</feature>
<keyword evidence="5" id="KW-1185">Reference proteome</keyword>
<name>A0A858BYK3_9FIRM</name>
<dbReference type="EMBL" id="CP048649">
    <property type="protein sequence ID" value="QIB70198.1"/>
    <property type="molecule type" value="Genomic_DNA"/>
</dbReference>
<evidence type="ECO:0000259" key="3">
    <source>
        <dbReference type="PROSITE" id="PS50977"/>
    </source>
</evidence>
<dbReference type="Pfam" id="PF14278">
    <property type="entry name" value="TetR_C_8"/>
    <property type="match status" value="1"/>
</dbReference>
<dbReference type="GO" id="GO:0003677">
    <property type="term" value="F:DNA binding"/>
    <property type="evidence" value="ECO:0007669"/>
    <property type="project" value="UniProtKB-UniRule"/>
</dbReference>
<dbReference type="RefSeq" id="WP_163067437.1">
    <property type="nucleotide sequence ID" value="NZ_CP048649.1"/>
</dbReference>
<dbReference type="Gene3D" id="1.10.357.10">
    <property type="entry name" value="Tetracycline Repressor, domain 2"/>
    <property type="match status" value="1"/>
</dbReference>
<dbReference type="InterPro" id="IPR039532">
    <property type="entry name" value="TetR_C_Firmicutes"/>
</dbReference>
<reference evidence="4 5" key="1">
    <citation type="submission" date="2020-02" db="EMBL/GenBank/DDBJ databases">
        <authorList>
            <person name="Kim Y.B."/>
            <person name="Roh S.W."/>
        </authorList>
    </citation>
    <scope>NUCLEOTIDE SEQUENCE [LARGE SCALE GENOMIC DNA]</scope>
    <source>
        <strain evidence="4 5">DSM 103574</strain>
    </source>
</reference>
<evidence type="ECO:0000313" key="4">
    <source>
        <dbReference type="EMBL" id="QIB70198.1"/>
    </source>
</evidence>
<dbReference type="InterPro" id="IPR009057">
    <property type="entry name" value="Homeodomain-like_sf"/>
</dbReference>
<dbReference type="SUPFAM" id="SSF46689">
    <property type="entry name" value="Homeodomain-like"/>
    <property type="match status" value="1"/>
</dbReference>
<sequence length="213" mass="24501">MEPVASMAGKNESKRVQETKGRIRDAFLQLYLKKRIEKITIKEISDLAQVNRGTFYAHYQDIYDLKEKVEEEAIQELKVHALPVMQALITRKTIEEVVLPWKFFYENQRLLELFFGERAEVSTVRRLKTIMQETVVNTFGLDKGISPGNRLKLEYALEYVASAQVGIISHWFRKGLKPSMAELSQMMIQFNLAGPITYVTEELKKIQGAEGGI</sequence>
<dbReference type="InterPro" id="IPR050624">
    <property type="entry name" value="HTH-type_Tx_Regulator"/>
</dbReference>
<dbReference type="Proteomes" id="UP000466848">
    <property type="component" value="Chromosome"/>
</dbReference>
<dbReference type="PROSITE" id="PS50977">
    <property type="entry name" value="HTH_TETR_2"/>
    <property type="match status" value="1"/>
</dbReference>
<protein>
    <submittedName>
        <fullName evidence="4">TetR/AcrR family transcriptional regulator</fullName>
    </submittedName>
</protein>
<dbReference type="PANTHER" id="PTHR43479">
    <property type="entry name" value="ACREF/ENVCD OPERON REPRESSOR-RELATED"/>
    <property type="match status" value="1"/>
</dbReference>
<dbReference type="InterPro" id="IPR001647">
    <property type="entry name" value="HTH_TetR"/>
</dbReference>
<keyword evidence="1 2" id="KW-0238">DNA-binding</keyword>
<proteinExistence type="predicted"/>
<dbReference type="KEGG" id="abut:Ami103574_13245"/>
<gene>
    <name evidence="4" type="ORF">Ami103574_13245</name>
</gene>
<organism evidence="4 5">
    <name type="scientific">Aminipila butyrica</name>
    <dbReference type="NCBI Taxonomy" id="433296"/>
    <lineage>
        <taxon>Bacteria</taxon>
        <taxon>Bacillati</taxon>
        <taxon>Bacillota</taxon>
        <taxon>Clostridia</taxon>
        <taxon>Peptostreptococcales</taxon>
        <taxon>Anaerovoracaceae</taxon>
        <taxon>Aminipila</taxon>
    </lineage>
</organism>